<comment type="caution">
    <text evidence="2">The sequence shown here is derived from an EMBL/GenBank/DDBJ whole genome shotgun (WGS) entry which is preliminary data.</text>
</comment>
<dbReference type="GO" id="GO:0004729">
    <property type="term" value="F:oxygen-dependent protoporphyrinogen oxidase activity"/>
    <property type="evidence" value="ECO:0007669"/>
    <property type="project" value="TreeGrafter"/>
</dbReference>
<gene>
    <name evidence="2" type="ORF">NLI96_g11411</name>
</gene>
<evidence type="ECO:0000259" key="1">
    <source>
        <dbReference type="Pfam" id="PF01593"/>
    </source>
</evidence>
<sequence>MKALEATEDGREALGMDVDVDTFIKAKFGEEFARLFASALIHGIYAADSRLLSVRASFPSLWNASKCRGRQGHAQGRGWGYGYEPAPKGSEGLPDYGDGYYARRRPPPPLFHHHHHHHRRWGWGSWGHDVCEDVYDLGGIKGLVKGASVYSFTEGMETIVRALEAALVKHPKVEVRKGEGVESIARDTEKGGFILNTSTGKQVHATHVVSAMPLRKLQDVLSASPTVPHLPNLTSNPTSSVTVVNIIFPPTPQPIHPLGFGYLVPRVREDPVTGQPIVSELEDQGGVLGTVFDDTTLSEQDIYLSVDGRNTPLPTGILPPPQNRFTKVTMMLGGPHTLPSPLTQTHILETLQRHLDPPFTLPFPVYMKMNKLDGCIPTYTVGHLKRMEEMKDVLSLREEEGGWGGRLDVLGASVGGVSVPECVEQGRRAGAFW</sequence>
<dbReference type="InterPro" id="IPR002937">
    <property type="entry name" value="Amino_oxidase"/>
</dbReference>
<dbReference type="Pfam" id="PF01593">
    <property type="entry name" value="Amino_oxidase"/>
    <property type="match status" value="1"/>
</dbReference>
<name>A0AAD5YDB9_9APHY</name>
<dbReference type="Proteomes" id="UP001212997">
    <property type="component" value="Unassembled WGS sequence"/>
</dbReference>
<dbReference type="EMBL" id="JANAWD010000756">
    <property type="protein sequence ID" value="KAJ3476074.1"/>
    <property type="molecule type" value="Genomic_DNA"/>
</dbReference>
<dbReference type="InterPro" id="IPR036188">
    <property type="entry name" value="FAD/NAD-bd_sf"/>
</dbReference>
<dbReference type="Gene3D" id="3.50.50.60">
    <property type="entry name" value="FAD/NAD(P)-binding domain"/>
    <property type="match status" value="1"/>
</dbReference>
<dbReference type="PANTHER" id="PTHR42923:SF3">
    <property type="entry name" value="PROTOPORPHYRINOGEN OXIDASE"/>
    <property type="match status" value="1"/>
</dbReference>
<feature type="domain" description="Amine oxidase" evidence="1">
    <location>
        <begin position="23"/>
        <end position="259"/>
    </location>
</feature>
<organism evidence="2 3">
    <name type="scientific">Meripilus lineatus</name>
    <dbReference type="NCBI Taxonomy" id="2056292"/>
    <lineage>
        <taxon>Eukaryota</taxon>
        <taxon>Fungi</taxon>
        <taxon>Dikarya</taxon>
        <taxon>Basidiomycota</taxon>
        <taxon>Agaricomycotina</taxon>
        <taxon>Agaricomycetes</taxon>
        <taxon>Polyporales</taxon>
        <taxon>Meripilaceae</taxon>
        <taxon>Meripilus</taxon>
    </lineage>
</organism>
<dbReference type="SUPFAM" id="SSF51905">
    <property type="entry name" value="FAD/NAD(P)-binding domain"/>
    <property type="match status" value="1"/>
</dbReference>
<proteinExistence type="predicted"/>
<dbReference type="SUPFAM" id="SSF54373">
    <property type="entry name" value="FAD-linked reductases, C-terminal domain"/>
    <property type="match status" value="1"/>
</dbReference>
<dbReference type="PANTHER" id="PTHR42923">
    <property type="entry name" value="PROTOPORPHYRINOGEN OXIDASE"/>
    <property type="match status" value="1"/>
</dbReference>
<dbReference type="AlphaFoldDB" id="A0AAD5YDB9"/>
<keyword evidence="3" id="KW-1185">Reference proteome</keyword>
<evidence type="ECO:0000313" key="3">
    <source>
        <dbReference type="Proteomes" id="UP001212997"/>
    </source>
</evidence>
<accession>A0AAD5YDB9</accession>
<protein>
    <recommendedName>
        <fullName evidence="1">Amine oxidase domain-containing protein</fullName>
    </recommendedName>
</protein>
<evidence type="ECO:0000313" key="2">
    <source>
        <dbReference type="EMBL" id="KAJ3476074.1"/>
    </source>
</evidence>
<reference evidence="2" key="1">
    <citation type="submission" date="2022-07" db="EMBL/GenBank/DDBJ databases">
        <title>Genome Sequence of Physisporinus lineatus.</title>
        <authorList>
            <person name="Buettner E."/>
        </authorList>
    </citation>
    <scope>NUCLEOTIDE SEQUENCE</scope>
    <source>
        <strain evidence="2">VT162</strain>
    </source>
</reference>
<dbReference type="InterPro" id="IPR050464">
    <property type="entry name" value="Zeta_carotene_desat/Oxidored"/>
</dbReference>
<dbReference type="GO" id="GO:0005743">
    <property type="term" value="C:mitochondrial inner membrane"/>
    <property type="evidence" value="ECO:0007669"/>
    <property type="project" value="TreeGrafter"/>
</dbReference>